<dbReference type="EMBL" id="MDYQ01000109">
    <property type="protein sequence ID" value="PRP82178.1"/>
    <property type="molecule type" value="Genomic_DNA"/>
</dbReference>
<dbReference type="GO" id="GO:0005524">
    <property type="term" value="F:ATP binding"/>
    <property type="evidence" value="ECO:0007669"/>
    <property type="project" value="UniProtKB-KW"/>
</dbReference>
<dbReference type="PROSITE" id="PS01036">
    <property type="entry name" value="HSP70_3"/>
    <property type="match status" value="1"/>
</dbReference>
<dbReference type="InterPro" id="IPR018181">
    <property type="entry name" value="Heat_shock_70_CS"/>
</dbReference>
<organism evidence="5 6">
    <name type="scientific">Planoprotostelium fungivorum</name>
    <dbReference type="NCBI Taxonomy" id="1890364"/>
    <lineage>
        <taxon>Eukaryota</taxon>
        <taxon>Amoebozoa</taxon>
        <taxon>Evosea</taxon>
        <taxon>Variosea</taxon>
        <taxon>Cavosteliida</taxon>
        <taxon>Cavosteliaceae</taxon>
        <taxon>Planoprotostelium</taxon>
    </lineage>
</organism>
<dbReference type="FunFam" id="2.60.34.10:FF:000014">
    <property type="entry name" value="Chaperone protein DnaK HSP70"/>
    <property type="match status" value="1"/>
</dbReference>
<comment type="similarity">
    <text evidence="3">Belongs to the heat shock protein 70 family.</text>
</comment>
<dbReference type="InterPro" id="IPR013126">
    <property type="entry name" value="Hsp_70_fam"/>
</dbReference>
<feature type="compositionally biased region" description="Basic and acidic residues" evidence="4">
    <location>
        <begin position="542"/>
        <end position="575"/>
    </location>
</feature>
<dbReference type="FunCoup" id="A0A2P6NDY7">
    <property type="interactions" value="565"/>
</dbReference>
<feature type="region of interest" description="Disordered" evidence="4">
    <location>
        <begin position="521"/>
        <end position="592"/>
    </location>
</feature>
<dbReference type="SUPFAM" id="SSF53067">
    <property type="entry name" value="Actin-like ATPase domain"/>
    <property type="match status" value="2"/>
</dbReference>
<proteinExistence type="inferred from homology"/>
<dbReference type="InterPro" id="IPR012725">
    <property type="entry name" value="Chaperone_DnaK"/>
</dbReference>
<dbReference type="PROSITE" id="PS00329">
    <property type="entry name" value="HSP70_2"/>
    <property type="match status" value="1"/>
</dbReference>
<feature type="compositionally biased region" description="Polar residues" evidence="4">
    <location>
        <begin position="525"/>
        <end position="537"/>
    </location>
</feature>
<reference evidence="5 6" key="1">
    <citation type="journal article" date="2018" name="Genome Biol. Evol.">
        <title>Multiple Roots of Fruiting Body Formation in Amoebozoa.</title>
        <authorList>
            <person name="Hillmann F."/>
            <person name="Forbes G."/>
            <person name="Novohradska S."/>
            <person name="Ferling I."/>
            <person name="Riege K."/>
            <person name="Groth M."/>
            <person name="Westermann M."/>
            <person name="Marz M."/>
            <person name="Spaller T."/>
            <person name="Winckler T."/>
            <person name="Schaap P."/>
            <person name="Glockner G."/>
        </authorList>
    </citation>
    <scope>NUCLEOTIDE SEQUENCE [LARGE SCALE GENOMIC DNA]</scope>
    <source>
        <strain evidence="5 6">Jena</strain>
    </source>
</reference>
<keyword evidence="2 3" id="KW-0067">ATP-binding</keyword>
<dbReference type="GO" id="GO:0140662">
    <property type="term" value="F:ATP-dependent protein folding chaperone"/>
    <property type="evidence" value="ECO:0007669"/>
    <property type="project" value="InterPro"/>
</dbReference>
<dbReference type="STRING" id="1890364.A0A2P6NDY7"/>
<sequence>MLLRARAFPTLSRPYTPLRTAVNPLRTQRTYSTASDVVGIDLGTTNSCVAVMEGSEARVLENSEGSRTTPSVIAFTDDGQRLIGTPAKRQLQANPEATIYATKRLIGRSIDDKEVQKEAKMVPFKIVKAPSSNDAWIEVRGKKYSPSEMGAFVLTKMKETAESYFGRPVKNAVITVPAYFNDSQRQATKDAGKIAGFEVERIINEPTAAALAFGLKKQDSEGTLVAVYDLGGGTFDISILEISNGVFEVKATNGDTFLGGEDFDQTIVNHIIDEYKKSNAVDLSKDKLAVQRVREAAEKLKIELSSSVSTEVNLPYISADASGAKHLQMKFTRAKLESLVESLINRTIDPCNRCLEDAGVKKEALNEVILVGGMSRMPKVQETVEKLYGKKANKSVNPDEAVAIGAAVQGAVLKGDVKHLLLLDVTPLSLGIETYPSTMTKMIPRNTTIPTSKSQVFSTAADGQTQVEVKVLQGERPMANDNKLLGQFTLIGIPPAPKGAPQIEVSFEINANGIVEVSAKDKATGQKQQTRIQSSGGLSEAEVQRMVEEAERFKEQDDKRKEGIEARNDAERALTDSESTFNEHSSRLAEGDRQALDDKIQNLRSLLGKSETEVTPEELRAAVKELLETSSNAYNNLHKNAGGDAGTQQ</sequence>
<dbReference type="CDD" id="cd11733">
    <property type="entry name" value="ASKHA_NBD_HSP70_HSPA9"/>
    <property type="match status" value="1"/>
</dbReference>
<dbReference type="PROSITE" id="PS00297">
    <property type="entry name" value="HSP70_1"/>
    <property type="match status" value="1"/>
</dbReference>
<evidence type="ECO:0000256" key="3">
    <source>
        <dbReference type="RuleBase" id="RU003322"/>
    </source>
</evidence>
<dbReference type="NCBIfam" id="TIGR02350">
    <property type="entry name" value="prok_dnaK"/>
    <property type="match status" value="1"/>
</dbReference>
<keyword evidence="1 3" id="KW-0547">Nucleotide-binding</keyword>
<evidence type="ECO:0000313" key="5">
    <source>
        <dbReference type="EMBL" id="PRP82178.1"/>
    </source>
</evidence>
<dbReference type="Gene3D" id="3.30.420.40">
    <property type="match status" value="2"/>
</dbReference>
<dbReference type="InterPro" id="IPR043129">
    <property type="entry name" value="ATPase_NBD"/>
</dbReference>
<dbReference type="AlphaFoldDB" id="A0A2P6NDY7"/>
<protein>
    <submittedName>
        <fullName evidence="5">Uncharacterized protein</fullName>
    </submittedName>
</protein>
<dbReference type="NCBIfam" id="NF001413">
    <property type="entry name" value="PRK00290.1"/>
    <property type="match status" value="1"/>
</dbReference>
<dbReference type="SUPFAM" id="SSF100920">
    <property type="entry name" value="Heat shock protein 70kD (HSP70), peptide-binding domain"/>
    <property type="match status" value="1"/>
</dbReference>
<dbReference type="Gene3D" id="2.60.34.10">
    <property type="entry name" value="Substrate Binding Domain Of DNAk, Chain A, domain 1"/>
    <property type="match status" value="1"/>
</dbReference>
<dbReference type="HAMAP" id="MF_00332">
    <property type="entry name" value="DnaK"/>
    <property type="match status" value="1"/>
</dbReference>
<evidence type="ECO:0000256" key="4">
    <source>
        <dbReference type="SAM" id="MobiDB-lite"/>
    </source>
</evidence>
<dbReference type="InterPro" id="IPR029047">
    <property type="entry name" value="HSP70_peptide-bd_sf"/>
</dbReference>
<comment type="caution">
    <text evidence="5">The sequence shown here is derived from an EMBL/GenBank/DDBJ whole genome shotgun (WGS) entry which is preliminary data.</text>
</comment>
<dbReference type="Proteomes" id="UP000241769">
    <property type="component" value="Unassembled WGS sequence"/>
</dbReference>
<dbReference type="InParanoid" id="A0A2P6NDY7"/>
<gene>
    <name evidence="5" type="ORF">PROFUN_10449</name>
</gene>
<dbReference type="PANTHER" id="PTHR19375">
    <property type="entry name" value="HEAT SHOCK PROTEIN 70KDA"/>
    <property type="match status" value="1"/>
</dbReference>
<dbReference type="OrthoDB" id="28991at2759"/>
<dbReference type="FunFam" id="3.90.640.10:FF:000003">
    <property type="entry name" value="Molecular chaperone DnaK"/>
    <property type="match status" value="1"/>
</dbReference>
<keyword evidence="6" id="KW-1185">Reference proteome</keyword>
<dbReference type="FunFam" id="3.30.420.40:FF:000004">
    <property type="entry name" value="Molecular chaperone DnaK"/>
    <property type="match status" value="1"/>
</dbReference>
<dbReference type="PRINTS" id="PR00301">
    <property type="entry name" value="HEATSHOCK70"/>
</dbReference>
<evidence type="ECO:0000256" key="1">
    <source>
        <dbReference type="ARBA" id="ARBA00022741"/>
    </source>
</evidence>
<dbReference type="FunFam" id="3.30.420.40:FF:000020">
    <property type="entry name" value="Chaperone protein HscA homolog"/>
    <property type="match status" value="1"/>
</dbReference>
<name>A0A2P6NDY7_9EUKA</name>
<dbReference type="Gene3D" id="3.90.640.10">
    <property type="entry name" value="Actin, Chain A, domain 4"/>
    <property type="match status" value="1"/>
</dbReference>
<dbReference type="Pfam" id="PF00012">
    <property type="entry name" value="HSP70"/>
    <property type="match status" value="1"/>
</dbReference>
<dbReference type="GO" id="GO:0051082">
    <property type="term" value="F:unfolded protein binding"/>
    <property type="evidence" value="ECO:0007669"/>
    <property type="project" value="InterPro"/>
</dbReference>
<evidence type="ECO:0000256" key="2">
    <source>
        <dbReference type="ARBA" id="ARBA00022840"/>
    </source>
</evidence>
<evidence type="ECO:0000313" key="6">
    <source>
        <dbReference type="Proteomes" id="UP000241769"/>
    </source>
</evidence>
<accession>A0A2P6NDY7</accession>